<dbReference type="GO" id="GO:0019698">
    <property type="term" value="P:D-galacturonate catabolic process"/>
    <property type="evidence" value="ECO:0007669"/>
    <property type="project" value="TreeGrafter"/>
</dbReference>
<sequence length="473" mass="54811">MYSLAGITRKFLDEDFLLQNPTARQLYHDFAKDMPIIDYHCHLPPKEIAENKQFANLTQIWLYGDHYKWRAMRTNGIAESFCTGDKPDYEKFEKWAQTVPFTLRNPLYHWTHLELQRYFNVYDLLHAETAEEIYNTCSALLQTEEYAVRALLRKMKVEVVCTTDDPTDTLEYHQKIKESGFDIQVLPAFRPDKAMAVENPAVFNVYVDQLEAITNQTIDNLDEFLAALKKRHDFFASMGCKLSDHGLEVIYAEDYTGQEIKSIFNKLRAGEKPEAQEVLKFKSAMLFEFALWDWEKGWTQQYHLGALRNNNSRMMRTLGPDTGWDSIGDFSQARSLARFLNRLDAENRLAKTILYNLNPADNDLIATMTGNFNDGSIAGKIQFGSAWWFLDQKDGMISQLNSLSNMGLLSRFIGMITDSRSFLSYPRHEYFRRILCNLLGKDVENGELPADIPWLGQVVQNICYYNAKTYFGF</sequence>
<evidence type="ECO:0000256" key="3">
    <source>
        <dbReference type="ARBA" id="ARBA00008397"/>
    </source>
</evidence>
<dbReference type="UniPathway" id="UPA00246"/>
<dbReference type="KEGG" id="rhoz:GXP67_01865"/>
<dbReference type="GO" id="GO:0042840">
    <property type="term" value="P:D-glucuronate catabolic process"/>
    <property type="evidence" value="ECO:0007669"/>
    <property type="project" value="TreeGrafter"/>
</dbReference>
<name>A0A6C0GCF7_9BACT</name>
<organism evidence="8 9">
    <name type="scientific">Rhodocytophaga rosea</name>
    <dbReference type="NCBI Taxonomy" id="2704465"/>
    <lineage>
        <taxon>Bacteria</taxon>
        <taxon>Pseudomonadati</taxon>
        <taxon>Bacteroidota</taxon>
        <taxon>Cytophagia</taxon>
        <taxon>Cytophagales</taxon>
        <taxon>Rhodocytophagaceae</taxon>
        <taxon>Rhodocytophaga</taxon>
    </lineage>
</organism>
<proteinExistence type="inferred from homology"/>
<evidence type="ECO:0000256" key="4">
    <source>
        <dbReference type="ARBA" id="ARBA00012546"/>
    </source>
</evidence>
<dbReference type="Gene3D" id="3.20.20.140">
    <property type="entry name" value="Metal-dependent hydrolases"/>
    <property type="match status" value="1"/>
</dbReference>
<gene>
    <name evidence="7 8" type="primary">uxaC</name>
    <name evidence="8" type="ORF">GXP67_01865</name>
</gene>
<keyword evidence="6 7" id="KW-0413">Isomerase</keyword>
<evidence type="ECO:0000256" key="6">
    <source>
        <dbReference type="ARBA" id="ARBA00023235"/>
    </source>
</evidence>
<keyword evidence="9" id="KW-1185">Reference proteome</keyword>
<dbReference type="Pfam" id="PF02614">
    <property type="entry name" value="UxaC"/>
    <property type="match status" value="1"/>
</dbReference>
<dbReference type="PANTHER" id="PTHR30068:SF4">
    <property type="entry name" value="URONATE ISOMERASE"/>
    <property type="match status" value="1"/>
</dbReference>
<dbReference type="EMBL" id="CP048222">
    <property type="protein sequence ID" value="QHT65503.1"/>
    <property type="molecule type" value="Genomic_DNA"/>
</dbReference>
<comment type="catalytic activity">
    <reaction evidence="7">
        <text>aldehydo-D-galacturonate = keto-D-tagaturonate</text>
        <dbReference type="Rhea" id="RHEA:27702"/>
        <dbReference type="ChEBI" id="CHEBI:12952"/>
        <dbReference type="ChEBI" id="CHEBI:17886"/>
    </reaction>
</comment>
<reference evidence="8 9" key="1">
    <citation type="submission" date="2020-01" db="EMBL/GenBank/DDBJ databases">
        <authorList>
            <person name="Kim M.K."/>
        </authorList>
    </citation>
    <scope>NUCLEOTIDE SEQUENCE [LARGE SCALE GENOMIC DNA]</scope>
    <source>
        <strain evidence="8 9">172606-1</strain>
    </source>
</reference>
<comment type="pathway">
    <text evidence="2 7">Carbohydrate metabolism; pentose and glucuronate interconversion.</text>
</comment>
<evidence type="ECO:0000256" key="7">
    <source>
        <dbReference type="HAMAP-Rule" id="MF_00675"/>
    </source>
</evidence>
<dbReference type="Gene3D" id="1.10.2020.10">
    <property type="entry name" value="uronate isomerase, domain 2, chain A"/>
    <property type="match status" value="1"/>
</dbReference>
<evidence type="ECO:0000313" key="8">
    <source>
        <dbReference type="EMBL" id="QHT65503.1"/>
    </source>
</evidence>
<dbReference type="GO" id="GO:0008880">
    <property type="term" value="F:glucuronate isomerase activity"/>
    <property type="evidence" value="ECO:0007669"/>
    <property type="project" value="UniProtKB-UniRule"/>
</dbReference>
<dbReference type="HAMAP" id="MF_00675">
    <property type="entry name" value="UxaC"/>
    <property type="match status" value="1"/>
</dbReference>
<dbReference type="EC" id="5.3.1.12" evidence="4 7"/>
<protein>
    <recommendedName>
        <fullName evidence="5 7">Uronate isomerase</fullName>
        <ecNumber evidence="4 7">5.3.1.12</ecNumber>
    </recommendedName>
    <alternativeName>
        <fullName evidence="7">Glucuronate isomerase</fullName>
    </alternativeName>
    <alternativeName>
        <fullName evidence="7">Uronic isomerase</fullName>
    </alternativeName>
</protein>
<dbReference type="InterPro" id="IPR003766">
    <property type="entry name" value="Uronate_isomerase"/>
</dbReference>
<evidence type="ECO:0000313" key="9">
    <source>
        <dbReference type="Proteomes" id="UP000480178"/>
    </source>
</evidence>
<comment type="catalytic activity">
    <reaction evidence="1 7">
        <text>D-glucuronate = D-fructuronate</text>
        <dbReference type="Rhea" id="RHEA:13049"/>
        <dbReference type="ChEBI" id="CHEBI:58720"/>
        <dbReference type="ChEBI" id="CHEBI:59863"/>
        <dbReference type="EC" id="5.3.1.12"/>
    </reaction>
</comment>
<dbReference type="InterPro" id="IPR032466">
    <property type="entry name" value="Metal_Hydrolase"/>
</dbReference>
<dbReference type="PANTHER" id="PTHR30068">
    <property type="entry name" value="URONATE ISOMERASE"/>
    <property type="match status" value="1"/>
</dbReference>
<comment type="similarity">
    <text evidence="3 7">Belongs to the metallo-dependent hydrolases superfamily. Uronate isomerase family.</text>
</comment>
<evidence type="ECO:0000256" key="5">
    <source>
        <dbReference type="ARBA" id="ARBA00020555"/>
    </source>
</evidence>
<evidence type="ECO:0000256" key="2">
    <source>
        <dbReference type="ARBA" id="ARBA00004892"/>
    </source>
</evidence>
<dbReference type="NCBIfam" id="NF002794">
    <property type="entry name" value="PRK02925.1"/>
    <property type="match status" value="1"/>
</dbReference>
<dbReference type="Proteomes" id="UP000480178">
    <property type="component" value="Chromosome"/>
</dbReference>
<dbReference type="AlphaFoldDB" id="A0A6C0GCF7"/>
<accession>A0A6C0GCF7</accession>
<dbReference type="SUPFAM" id="SSF51556">
    <property type="entry name" value="Metallo-dependent hydrolases"/>
    <property type="match status" value="1"/>
</dbReference>
<evidence type="ECO:0000256" key="1">
    <source>
        <dbReference type="ARBA" id="ARBA00001165"/>
    </source>
</evidence>
<dbReference type="RefSeq" id="WP_162441590.1">
    <property type="nucleotide sequence ID" value="NZ_CP048222.1"/>
</dbReference>